<protein>
    <recommendedName>
        <fullName evidence="1">Secretion system C-terminal sorting domain-containing protein</fullName>
    </recommendedName>
</protein>
<name>A0A644TZK6_9ZZZZ</name>
<gene>
    <name evidence="2" type="ORF">SDC9_18167</name>
</gene>
<reference evidence="2" key="1">
    <citation type="submission" date="2019-08" db="EMBL/GenBank/DDBJ databases">
        <authorList>
            <person name="Kucharzyk K."/>
            <person name="Murdoch R.W."/>
            <person name="Higgins S."/>
            <person name="Loffler F."/>
        </authorList>
    </citation>
    <scope>NUCLEOTIDE SEQUENCE</scope>
</reference>
<evidence type="ECO:0000313" key="2">
    <source>
        <dbReference type="EMBL" id="MPL72384.1"/>
    </source>
</evidence>
<dbReference type="EMBL" id="VSSQ01000065">
    <property type="protein sequence ID" value="MPL72384.1"/>
    <property type="molecule type" value="Genomic_DNA"/>
</dbReference>
<dbReference type="NCBIfam" id="TIGR04183">
    <property type="entry name" value="Por_Secre_tail"/>
    <property type="match status" value="1"/>
</dbReference>
<evidence type="ECO:0000259" key="1">
    <source>
        <dbReference type="Pfam" id="PF18962"/>
    </source>
</evidence>
<dbReference type="AlphaFoldDB" id="A0A644TZK6"/>
<dbReference type="Pfam" id="PF18962">
    <property type="entry name" value="Por_Secre_tail"/>
    <property type="match status" value="1"/>
</dbReference>
<accession>A0A644TZK6</accession>
<dbReference type="InterPro" id="IPR026444">
    <property type="entry name" value="Secre_tail"/>
</dbReference>
<comment type="caution">
    <text evidence="2">The sequence shown here is derived from an EMBL/GenBank/DDBJ whole genome shotgun (WGS) entry which is preliminary data.</text>
</comment>
<feature type="domain" description="Secretion system C-terminal sorting" evidence="1">
    <location>
        <begin position="419"/>
        <end position="483"/>
    </location>
</feature>
<proteinExistence type="predicted"/>
<organism evidence="2">
    <name type="scientific">bioreactor metagenome</name>
    <dbReference type="NCBI Taxonomy" id="1076179"/>
    <lineage>
        <taxon>unclassified sequences</taxon>
        <taxon>metagenomes</taxon>
        <taxon>ecological metagenomes</taxon>
    </lineage>
</organism>
<sequence>MKRIPIVIFQMFLTLALQAQDTFEVFIPSTYRTGTTMAIDDGNGGIIAPMNKLTGKDYGPTDYVYGYLLNITAAGDTISHRYSFHDTTFFLNRLHRLTNGGYILTGESVPPGSAGKCLLMAGLDDDFNLMWAKHYSYSYMNNRLIVENIFQIGDTLIMPVGRCEFPCGSTYPMFLKTDLQGNILLEVFHNDPSLDNYFRSFILSIDKKSIFMLVDAFVGGVTGSSYSIFNENFEYVTTLPLVPQDNSSWRYYTTWTPDSMILMSYIARSPIVITDYEDVWLAKYDSALNLINKVSFGSPDTLDHTPLNGIGVGCVHSDTIFFSGFKNATGWPPAINRVSWIMAGQVDGQLQLRYLHYLGGDAFYEPRYMLPLSDGGFVIHAPRFNHDTDLYDMYFIKLNREGLITSNKPGQIIINRAFISPNPAKEYLKVECMLKQAEASVLTLSGAEISAYKLEQGTTNLPIQNLKPGMYLLKISTVGKGVIETHKFIKQ</sequence>